<dbReference type="GeneTree" id="ENSGT00960000189458"/>
<feature type="region of interest" description="Disordered" evidence="1">
    <location>
        <begin position="37"/>
        <end position="56"/>
    </location>
</feature>
<evidence type="ECO:0000313" key="4">
    <source>
        <dbReference type="Ensembl" id="ENSACCP00020014944.1"/>
    </source>
</evidence>
<dbReference type="InterPro" id="IPR055139">
    <property type="entry name" value="IL18BP-like_dom"/>
</dbReference>
<dbReference type="AlphaFoldDB" id="A0A663EST6"/>
<reference evidence="4" key="1">
    <citation type="submission" date="2025-08" db="UniProtKB">
        <authorList>
            <consortium name="Ensembl"/>
        </authorList>
    </citation>
    <scope>IDENTIFICATION</scope>
</reference>
<dbReference type="Ensembl" id="ENSACCT00020015590.1">
    <property type="protein sequence ID" value="ENSACCP00020014944.1"/>
    <property type="gene ID" value="ENSACCG00020010268.1"/>
</dbReference>
<keyword evidence="2" id="KW-0732">Signal</keyword>
<feature type="signal peptide" evidence="2">
    <location>
        <begin position="1"/>
        <end position="28"/>
    </location>
</feature>
<dbReference type="InterPro" id="IPR036179">
    <property type="entry name" value="Ig-like_dom_sf"/>
</dbReference>
<dbReference type="PROSITE" id="PS50835">
    <property type="entry name" value="IG_LIKE"/>
    <property type="match status" value="1"/>
</dbReference>
<dbReference type="GO" id="GO:0042007">
    <property type="term" value="F:interleukin-18 binding"/>
    <property type="evidence" value="ECO:0007669"/>
    <property type="project" value="InterPro"/>
</dbReference>
<dbReference type="Pfam" id="PF22009">
    <property type="entry name" value="YLDV-IL18BP-like"/>
    <property type="match status" value="1"/>
</dbReference>
<keyword evidence="5" id="KW-1185">Reference proteome</keyword>
<protein>
    <recommendedName>
        <fullName evidence="3">Ig-like domain-containing protein</fullName>
    </recommendedName>
</protein>
<dbReference type="InterPro" id="IPR013783">
    <property type="entry name" value="Ig-like_fold"/>
</dbReference>
<dbReference type="InParanoid" id="A0A663EST6"/>
<dbReference type="SUPFAM" id="SSF48726">
    <property type="entry name" value="Immunoglobulin"/>
    <property type="match status" value="1"/>
</dbReference>
<dbReference type="PANTHER" id="PTHR14292:SF2">
    <property type="entry name" value="INTERLEUKIN-18-BINDING PROTEIN"/>
    <property type="match status" value="1"/>
</dbReference>
<dbReference type="Gene3D" id="2.60.40.10">
    <property type="entry name" value="Immunoglobulins"/>
    <property type="match status" value="1"/>
</dbReference>
<evidence type="ECO:0000259" key="3">
    <source>
        <dbReference type="PROSITE" id="PS50835"/>
    </source>
</evidence>
<dbReference type="PANTHER" id="PTHR14292">
    <property type="entry name" value="INTERLEUKIN-18-BINDING PROTEIN"/>
    <property type="match status" value="1"/>
</dbReference>
<evidence type="ECO:0000256" key="1">
    <source>
        <dbReference type="SAM" id="MobiDB-lite"/>
    </source>
</evidence>
<feature type="chain" id="PRO_5025678491" description="Ig-like domain-containing protein" evidence="2">
    <location>
        <begin position="29"/>
        <end position="160"/>
    </location>
</feature>
<dbReference type="InterPro" id="IPR039681">
    <property type="entry name" value="IL18BP"/>
</dbReference>
<dbReference type="Proteomes" id="UP000472275">
    <property type="component" value="Chromosome 19"/>
</dbReference>
<sequence>SLPAGISGPPARLLLPLLCCALAARCTGCTCGQGQTAPGGTGDPRSPSDPASPLAPGKSVMVSCEAVSSLPELTLLYWLGNGSFVEKLHPDGAVSEGTVEEPRCSGVVLRRDLHFSSFGAQHLYTNFTCVVLSPLGVDTREVRWPPPAPAPAPVESGGLG</sequence>
<evidence type="ECO:0000313" key="5">
    <source>
        <dbReference type="Proteomes" id="UP000472275"/>
    </source>
</evidence>
<proteinExistence type="predicted"/>
<reference evidence="4" key="2">
    <citation type="submission" date="2025-09" db="UniProtKB">
        <authorList>
            <consortium name="Ensembl"/>
        </authorList>
    </citation>
    <scope>IDENTIFICATION</scope>
</reference>
<feature type="domain" description="Ig-like" evidence="3">
    <location>
        <begin position="44"/>
        <end position="143"/>
    </location>
</feature>
<dbReference type="InterPro" id="IPR007110">
    <property type="entry name" value="Ig-like_dom"/>
</dbReference>
<name>A0A663EST6_AQUCH</name>
<accession>A0A663EST6</accession>
<evidence type="ECO:0000256" key="2">
    <source>
        <dbReference type="SAM" id="SignalP"/>
    </source>
</evidence>
<organism evidence="4 5">
    <name type="scientific">Aquila chrysaetos chrysaetos</name>
    <dbReference type="NCBI Taxonomy" id="223781"/>
    <lineage>
        <taxon>Eukaryota</taxon>
        <taxon>Metazoa</taxon>
        <taxon>Chordata</taxon>
        <taxon>Craniata</taxon>
        <taxon>Vertebrata</taxon>
        <taxon>Euteleostomi</taxon>
        <taxon>Archelosauria</taxon>
        <taxon>Archosauria</taxon>
        <taxon>Dinosauria</taxon>
        <taxon>Saurischia</taxon>
        <taxon>Theropoda</taxon>
        <taxon>Coelurosauria</taxon>
        <taxon>Aves</taxon>
        <taxon>Neognathae</taxon>
        <taxon>Neoaves</taxon>
        <taxon>Telluraves</taxon>
        <taxon>Accipitrimorphae</taxon>
        <taxon>Accipitriformes</taxon>
        <taxon>Accipitridae</taxon>
        <taxon>Accipitrinae</taxon>
        <taxon>Aquila</taxon>
    </lineage>
</organism>